<keyword evidence="6 7" id="KW-0472">Membrane</keyword>
<dbReference type="Pfam" id="PF00924">
    <property type="entry name" value="MS_channel_2nd"/>
    <property type="match status" value="1"/>
</dbReference>
<keyword evidence="12" id="KW-1185">Reference proteome</keyword>
<evidence type="ECO:0000256" key="2">
    <source>
        <dbReference type="ARBA" id="ARBA00008017"/>
    </source>
</evidence>
<name>A0A1I0B5J3_9BACI</name>
<dbReference type="InterPro" id="IPR049142">
    <property type="entry name" value="MS_channel_1st"/>
</dbReference>
<evidence type="ECO:0000256" key="7">
    <source>
        <dbReference type="SAM" id="Phobius"/>
    </source>
</evidence>
<feature type="domain" description="Mechanosensitive ion channel MscS C-terminal" evidence="9">
    <location>
        <begin position="253"/>
        <end position="339"/>
    </location>
</feature>
<dbReference type="Pfam" id="PF21082">
    <property type="entry name" value="MS_channel_3rd"/>
    <property type="match status" value="1"/>
</dbReference>
<dbReference type="STRING" id="930131.SAMN05216389_104194"/>
<dbReference type="InterPro" id="IPR045042">
    <property type="entry name" value="YnaI-like"/>
</dbReference>
<dbReference type="RefSeq" id="WP_090868070.1">
    <property type="nucleotide sequence ID" value="NZ_FOHE01000004.1"/>
</dbReference>
<keyword evidence="5 7" id="KW-1133">Transmembrane helix</keyword>
<comment type="subcellular location">
    <subcellularLocation>
        <location evidence="1">Cell membrane</location>
        <topology evidence="1">Multi-pass membrane protein</topology>
    </subcellularLocation>
</comment>
<evidence type="ECO:0000259" key="8">
    <source>
        <dbReference type="Pfam" id="PF00924"/>
    </source>
</evidence>
<dbReference type="PANTHER" id="PTHR43634:SF2">
    <property type="entry name" value="LOW CONDUCTANCE MECHANOSENSITIVE CHANNEL YNAI"/>
    <property type="match status" value="1"/>
</dbReference>
<accession>A0A1I0B5J3</accession>
<dbReference type="OrthoDB" id="9809206at2"/>
<dbReference type="InterPro" id="IPR010920">
    <property type="entry name" value="LSM_dom_sf"/>
</dbReference>
<reference evidence="11 12" key="1">
    <citation type="submission" date="2016-10" db="EMBL/GenBank/DDBJ databases">
        <authorList>
            <person name="de Groot N.N."/>
        </authorList>
    </citation>
    <scope>NUCLEOTIDE SEQUENCE [LARGE SCALE GENOMIC DNA]</scope>
    <source>
        <strain evidence="11 12">IBRC-M 10780</strain>
    </source>
</reference>
<evidence type="ECO:0000256" key="6">
    <source>
        <dbReference type="ARBA" id="ARBA00023136"/>
    </source>
</evidence>
<proteinExistence type="inferred from homology"/>
<evidence type="ECO:0000259" key="10">
    <source>
        <dbReference type="Pfam" id="PF21088"/>
    </source>
</evidence>
<dbReference type="PANTHER" id="PTHR43634">
    <property type="entry name" value="OW CONDUCTANCE MECHANOSENSITIVE CHANNEL"/>
    <property type="match status" value="1"/>
</dbReference>
<evidence type="ECO:0000256" key="1">
    <source>
        <dbReference type="ARBA" id="ARBA00004651"/>
    </source>
</evidence>
<dbReference type="Gene3D" id="2.30.30.60">
    <property type="match status" value="1"/>
</dbReference>
<dbReference type="Proteomes" id="UP000198618">
    <property type="component" value="Unassembled WGS sequence"/>
</dbReference>
<evidence type="ECO:0000259" key="9">
    <source>
        <dbReference type="Pfam" id="PF21082"/>
    </source>
</evidence>
<feature type="transmembrane region" description="Helical" evidence="7">
    <location>
        <begin position="93"/>
        <end position="110"/>
    </location>
</feature>
<dbReference type="InterPro" id="IPR049278">
    <property type="entry name" value="MS_channel_C"/>
</dbReference>
<feature type="domain" description="Mechanosensitive ion channel MscS" evidence="8">
    <location>
        <begin position="180"/>
        <end position="246"/>
    </location>
</feature>
<dbReference type="AlphaFoldDB" id="A0A1I0B5J3"/>
<protein>
    <submittedName>
        <fullName evidence="11">MscS family membrane protein</fullName>
    </submittedName>
</protein>
<organism evidence="11 12">
    <name type="scientific">Oceanobacillus limi</name>
    <dbReference type="NCBI Taxonomy" id="930131"/>
    <lineage>
        <taxon>Bacteria</taxon>
        <taxon>Bacillati</taxon>
        <taxon>Bacillota</taxon>
        <taxon>Bacilli</taxon>
        <taxon>Bacillales</taxon>
        <taxon>Bacillaceae</taxon>
        <taxon>Oceanobacillus</taxon>
    </lineage>
</organism>
<gene>
    <name evidence="11" type="ORF">SAMN05216389_104194</name>
</gene>
<feature type="domain" description="Mechanosensitive ion channel transmembrane helices 2/3" evidence="10">
    <location>
        <begin position="142"/>
        <end position="179"/>
    </location>
</feature>
<keyword evidence="4 7" id="KW-0812">Transmembrane</keyword>
<evidence type="ECO:0000256" key="3">
    <source>
        <dbReference type="ARBA" id="ARBA00022475"/>
    </source>
</evidence>
<dbReference type="InterPro" id="IPR023408">
    <property type="entry name" value="MscS_beta-dom_sf"/>
</dbReference>
<dbReference type="GO" id="GO:0055085">
    <property type="term" value="P:transmembrane transport"/>
    <property type="evidence" value="ECO:0007669"/>
    <property type="project" value="InterPro"/>
</dbReference>
<keyword evidence="3" id="KW-1003">Cell membrane</keyword>
<evidence type="ECO:0000313" key="12">
    <source>
        <dbReference type="Proteomes" id="UP000198618"/>
    </source>
</evidence>
<evidence type="ECO:0000256" key="4">
    <source>
        <dbReference type="ARBA" id="ARBA00022692"/>
    </source>
</evidence>
<dbReference type="Gene3D" id="3.30.70.100">
    <property type="match status" value="1"/>
</dbReference>
<dbReference type="EMBL" id="FOHE01000004">
    <property type="protein sequence ID" value="SET02058.1"/>
    <property type="molecule type" value="Genomic_DNA"/>
</dbReference>
<feature type="transmembrane region" description="Helical" evidence="7">
    <location>
        <begin position="12"/>
        <end position="32"/>
    </location>
</feature>
<dbReference type="Gene3D" id="1.10.287.1260">
    <property type="match status" value="1"/>
</dbReference>
<feature type="transmembrane region" description="Helical" evidence="7">
    <location>
        <begin position="131"/>
        <end position="152"/>
    </location>
</feature>
<dbReference type="InterPro" id="IPR011066">
    <property type="entry name" value="MscS_channel_C_sf"/>
</dbReference>
<dbReference type="GO" id="GO:0005886">
    <property type="term" value="C:plasma membrane"/>
    <property type="evidence" value="ECO:0007669"/>
    <property type="project" value="UniProtKB-SubCell"/>
</dbReference>
<evidence type="ECO:0000313" key="11">
    <source>
        <dbReference type="EMBL" id="SET02058.1"/>
    </source>
</evidence>
<dbReference type="Pfam" id="PF21088">
    <property type="entry name" value="MS_channel_1st"/>
    <property type="match status" value="1"/>
</dbReference>
<dbReference type="SUPFAM" id="SSF82861">
    <property type="entry name" value="Mechanosensitive channel protein MscS (YggB), transmembrane region"/>
    <property type="match status" value="1"/>
</dbReference>
<dbReference type="InterPro" id="IPR011014">
    <property type="entry name" value="MscS_channel_TM-2"/>
</dbReference>
<comment type="similarity">
    <text evidence="2">Belongs to the MscS (TC 1.A.23) family.</text>
</comment>
<sequence length="365" mass="41713">MDWEFLLSYDHLIDVGIAVGIFLLFLLFRKIFTKYIFAIILRLVTKTRSTILNNILLAFEKPVQWVFIILGVYFAVRYYPYFQPQADGTFEKIIHVLAVVLVTWGLFQLASTSSHIFRQINEKTDIHIDEILIPLLSRALQVIIIAISFTVIIQEFGYNIDGLIAGMGLGGLAVSLAAKDALSNMFGGIVIITEKPFTIGDWIMTPSVEGTVEDITFRSTRIRTFADALVTVPNARLADESITNWSQMGKRQISFNITLTYDTPTSKIERVVQQINDLLHQHEGVHPETIFVNFNQYKENGVEIFLYFFTSTIVWGEYLKVREEINMKILDILEQESVQIAVPSRRLYVDSDSDHQNGLRMKEDS</sequence>
<dbReference type="SUPFAM" id="SSF50182">
    <property type="entry name" value="Sm-like ribonucleoproteins"/>
    <property type="match status" value="1"/>
</dbReference>
<dbReference type="SUPFAM" id="SSF82689">
    <property type="entry name" value="Mechanosensitive channel protein MscS (YggB), C-terminal domain"/>
    <property type="match status" value="1"/>
</dbReference>
<dbReference type="InterPro" id="IPR006685">
    <property type="entry name" value="MscS_channel_2nd"/>
</dbReference>
<evidence type="ECO:0000256" key="5">
    <source>
        <dbReference type="ARBA" id="ARBA00022989"/>
    </source>
</evidence>